<dbReference type="SUPFAM" id="SSF48452">
    <property type="entry name" value="TPR-like"/>
    <property type="match status" value="1"/>
</dbReference>
<organism evidence="2 3">
    <name type="scientific">Eragrostis curvula</name>
    <name type="common">weeping love grass</name>
    <dbReference type="NCBI Taxonomy" id="38414"/>
    <lineage>
        <taxon>Eukaryota</taxon>
        <taxon>Viridiplantae</taxon>
        <taxon>Streptophyta</taxon>
        <taxon>Embryophyta</taxon>
        <taxon>Tracheophyta</taxon>
        <taxon>Spermatophyta</taxon>
        <taxon>Magnoliopsida</taxon>
        <taxon>Liliopsida</taxon>
        <taxon>Poales</taxon>
        <taxon>Poaceae</taxon>
        <taxon>PACMAD clade</taxon>
        <taxon>Chloridoideae</taxon>
        <taxon>Eragrostideae</taxon>
        <taxon>Eragrostidinae</taxon>
        <taxon>Eragrostis</taxon>
    </lineage>
</organism>
<dbReference type="InterPro" id="IPR011990">
    <property type="entry name" value="TPR-like_helical_dom_sf"/>
</dbReference>
<proteinExistence type="predicted"/>
<gene>
    <name evidence="2" type="ORF">EJB05_01895</name>
</gene>
<reference evidence="2 3" key="1">
    <citation type="journal article" date="2019" name="Sci. Rep.">
        <title>A high-quality genome of Eragrostis curvula grass provides insights into Poaceae evolution and supports new strategies to enhance forage quality.</title>
        <authorList>
            <person name="Carballo J."/>
            <person name="Santos B.A.C.M."/>
            <person name="Zappacosta D."/>
            <person name="Garbus I."/>
            <person name="Selva J.P."/>
            <person name="Gallo C.A."/>
            <person name="Diaz A."/>
            <person name="Albertini E."/>
            <person name="Caccamo M."/>
            <person name="Echenique V."/>
        </authorList>
    </citation>
    <scope>NUCLEOTIDE SEQUENCE [LARGE SCALE GENOMIC DNA]</scope>
    <source>
        <strain evidence="3">cv. Victoria</strain>
        <tissue evidence="2">Leaf</tissue>
    </source>
</reference>
<evidence type="ECO:0000313" key="3">
    <source>
        <dbReference type="Proteomes" id="UP000324897"/>
    </source>
</evidence>
<dbReference type="Gramene" id="TVU50521">
    <property type="protein sequence ID" value="TVU50521"/>
    <property type="gene ID" value="EJB05_01895"/>
</dbReference>
<dbReference type="Gene3D" id="1.25.40.10">
    <property type="entry name" value="Tetratricopeptide repeat domain"/>
    <property type="match status" value="1"/>
</dbReference>
<dbReference type="OrthoDB" id="649480at2759"/>
<dbReference type="Proteomes" id="UP000324897">
    <property type="component" value="Chromosome 6"/>
</dbReference>
<comment type="caution">
    <text evidence="2">The sequence shown here is derived from an EMBL/GenBank/DDBJ whole genome shotgun (WGS) entry which is preliminary data.</text>
</comment>
<protein>
    <submittedName>
        <fullName evidence="2">Uncharacterized protein</fullName>
    </submittedName>
</protein>
<accession>A0A5J9WQX5</accession>
<feature type="non-terminal residue" evidence="2">
    <location>
        <position position="1"/>
    </location>
</feature>
<dbReference type="PANTHER" id="PTHR33207">
    <property type="entry name" value="F-BOX DOMAIN CONTAINING PROTEIN-RELATED"/>
    <property type="match status" value="1"/>
</dbReference>
<keyword evidence="3" id="KW-1185">Reference proteome</keyword>
<dbReference type="AlphaFoldDB" id="A0A5J9WQX5"/>
<evidence type="ECO:0000256" key="1">
    <source>
        <dbReference type="SAM" id="MobiDB-lite"/>
    </source>
</evidence>
<evidence type="ECO:0000313" key="2">
    <source>
        <dbReference type="EMBL" id="TVU50521.1"/>
    </source>
</evidence>
<sequence length="528" mass="60125">MDEDLGPFLWVRLASTSMDEDRYRVARWLQHLVAPPSPTSENSACSTSSSIAGTSSPSSNKYNSYGAIVDARQPPQFSPLCSKYYTSNIETMMELGIFSFVLLKRKLIIEDDLTESLPSAAHVQMIIIKATGLDGTIPPTWVGTGIAYAAQDEGDQAMAVFRTAVRLFHGCHLPTLYMGMQYLGMHNSKLAEQDLPDVDSDDEEEEYYSDEWRLRGCDGGRLLLSYGRDGLLLAVYDPIARTAVFLRTFDVFRYWTHIVHYAILVDESDGSFLVIGVANCMAAVFSSCSGQWVKFEEDAFLKMSKRIWSEEWDEYDEDVFDSIDQAPGDGKAAGRKHEEWDGYDQDVIDSIFRIPGDGMVAGRFAYWRSDTKKNRHFDDVERILVLDTSTMEWSVITAPIPPGESYCLADMPENGGLCVISSKEQCLQLWIRNSTGEWVIKKQFSLMNERMKKLRRDEWMKRVRILAARAGYVYMEFWSIRKSHSYLLVLNLRTMKMMTFQNDADEPYRGPAFSFFMRLAPLLGPQDD</sequence>
<dbReference type="EMBL" id="RWGY01000002">
    <property type="protein sequence ID" value="TVU50521.1"/>
    <property type="molecule type" value="Genomic_DNA"/>
</dbReference>
<feature type="compositionally biased region" description="Low complexity" evidence="1">
    <location>
        <begin position="39"/>
        <end position="59"/>
    </location>
</feature>
<name>A0A5J9WQX5_9POAL</name>
<feature type="region of interest" description="Disordered" evidence="1">
    <location>
        <begin position="36"/>
        <end position="59"/>
    </location>
</feature>